<dbReference type="Proteomes" id="UP000515756">
    <property type="component" value="Chromosome"/>
</dbReference>
<dbReference type="InterPro" id="IPR019238">
    <property type="entry name" value="AbiEi_2"/>
</dbReference>
<dbReference type="SUPFAM" id="SSF46785">
    <property type="entry name" value="Winged helix' DNA-binding domain"/>
    <property type="match status" value="1"/>
</dbReference>
<proteinExistence type="predicted"/>
<sequence length="344" mass="39553">MNHEQERIMNNEIELIEVALGNLPSHIYCQLLDDAKLHTRTDRPFTDASLQLQVGGEHYEFDIEVKLVRRKETLRQLIPYASPNRLLICNHLTPFLADFCVEHKLNFIDEAGNARVNCMGLNLWIDGKSPQQQLFNSHKMNTANKPSIGVVKLLFPILAHPHLLQYSFREIAELAGVSLGMVSKGLDYLESEKLISMGSKRRILDEAALYRLWIEYYRTTLRPKLGGIRLDLTSSWQQIALESSDYWGGEVAADELTHYLEPFELQLFTFSPIQRKIAALKVRPHPNGRLWLVPAFWGKTLDINTKAKALLATAELHASNDSRNIEVAQKIYEKYLPYHKESYR</sequence>
<evidence type="ECO:0000313" key="1">
    <source>
        <dbReference type="EMBL" id="BBQ28899.1"/>
    </source>
</evidence>
<dbReference type="EMBL" id="AP021927">
    <property type="protein sequence ID" value="BBQ28899.1"/>
    <property type="molecule type" value="Genomic_DNA"/>
</dbReference>
<name>A0A6S4TIL3_AERCA</name>
<dbReference type="AlphaFoldDB" id="A0A6S4TIL3"/>
<accession>A0A6S4TIL3</accession>
<reference evidence="1 2" key="1">
    <citation type="submission" date="2019-12" db="EMBL/GenBank/DDBJ databases">
        <title>complete genome sequences of Aeromonas caviae str. WP2-W18-ESBL-01 isolated from wastewater treatment plant effluent.</title>
        <authorList>
            <person name="Sekizuka T."/>
            <person name="Itokawa K."/>
            <person name="Yatsu K."/>
            <person name="Inamine Y."/>
            <person name="Kuroda M."/>
        </authorList>
    </citation>
    <scope>NUCLEOTIDE SEQUENCE [LARGE SCALE GENOMIC DNA]</scope>
    <source>
        <strain evidence="1 2">WP2-W18-ESBL-01</strain>
    </source>
</reference>
<gene>
    <name evidence="1" type="ORF">WP2W18E01_04810</name>
</gene>
<evidence type="ECO:0000313" key="2">
    <source>
        <dbReference type="Proteomes" id="UP000515756"/>
    </source>
</evidence>
<protein>
    <recommendedName>
        <fullName evidence="3">HTH crp-type domain-containing protein</fullName>
    </recommendedName>
</protein>
<evidence type="ECO:0008006" key="3">
    <source>
        <dbReference type="Google" id="ProtNLM"/>
    </source>
</evidence>
<dbReference type="InterPro" id="IPR036390">
    <property type="entry name" value="WH_DNA-bd_sf"/>
</dbReference>
<dbReference type="Pfam" id="PF09952">
    <property type="entry name" value="AbiEi_2"/>
    <property type="match status" value="1"/>
</dbReference>
<organism evidence="1 2">
    <name type="scientific">Aeromonas caviae</name>
    <name type="common">Aeromonas punctata</name>
    <dbReference type="NCBI Taxonomy" id="648"/>
    <lineage>
        <taxon>Bacteria</taxon>
        <taxon>Pseudomonadati</taxon>
        <taxon>Pseudomonadota</taxon>
        <taxon>Gammaproteobacteria</taxon>
        <taxon>Aeromonadales</taxon>
        <taxon>Aeromonadaceae</taxon>
        <taxon>Aeromonas</taxon>
    </lineage>
</organism>